<protein>
    <recommendedName>
        <fullName evidence="3">TolC family protein</fullName>
    </recommendedName>
</protein>
<dbReference type="Gene3D" id="1.20.1600.10">
    <property type="entry name" value="Outer membrane efflux proteins (OEP)"/>
    <property type="match status" value="1"/>
</dbReference>
<dbReference type="Proteomes" id="UP000235861">
    <property type="component" value="Unassembled WGS sequence"/>
</dbReference>
<dbReference type="EMBL" id="PGGC01000059">
    <property type="protein sequence ID" value="PJG59601.1"/>
    <property type="molecule type" value="Genomic_DNA"/>
</dbReference>
<keyword evidence="2" id="KW-1185">Reference proteome</keyword>
<dbReference type="SUPFAM" id="SSF56954">
    <property type="entry name" value="Outer membrane efflux proteins (OEP)"/>
    <property type="match status" value="1"/>
</dbReference>
<proteinExistence type="predicted"/>
<accession>A0A2H9U6G0</accession>
<organism evidence="1 2">
    <name type="scientific">Aeromonas cavernicola</name>
    <dbReference type="NCBI Taxonomy" id="1006623"/>
    <lineage>
        <taxon>Bacteria</taxon>
        <taxon>Pseudomonadati</taxon>
        <taxon>Pseudomonadota</taxon>
        <taxon>Gammaproteobacteria</taxon>
        <taxon>Aeromonadales</taxon>
        <taxon>Aeromonadaceae</taxon>
        <taxon>Aeromonas</taxon>
    </lineage>
</organism>
<dbReference type="GO" id="GO:0015562">
    <property type="term" value="F:efflux transmembrane transporter activity"/>
    <property type="evidence" value="ECO:0007669"/>
    <property type="project" value="InterPro"/>
</dbReference>
<sequence>AQGLEEYQSLASTQALAQETVRLRDNAFGQGLSTSLDVVDARTQLAGVKTQRAAAAYQYVVSLARLLALSGQIERFKQYQQGQVVEFGS</sequence>
<evidence type="ECO:0008006" key="3">
    <source>
        <dbReference type="Google" id="ProtNLM"/>
    </source>
</evidence>
<name>A0A2H9U6G0_9GAMM</name>
<gene>
    <name evidence="1" type="ORF">CUC53_06675</name>
</gene>
<evidence type="ECO:0000313" key="1">
    <source>
        <dbReference type="EMBL" id="PJG59601.1"/>
    </source>
</evidence>
<dbReference type="AlphaFoldDB" id="A0A2H9U6G0"/>
<dbReference type="RefSeq" id="WP_167386708.1">
    <property type="nucleotide sequence ID" value="NZ_PGGC01000059.1"/>
</dbReference>
<comment type="caution">
    <text evidence="1">The sequence shown here is derived from an EMBL/GenBank/DDBJ whole genome shotgun (WGS) entry which is preliminary data.</text>
</comment>
<feature type="non-terminal residue" evidence="1">
    <location>
        <position position="1"/>
    </location>
</feature>
<evidence type="ECO:0000313" key="2">
    <source>
        <dbReference type="Proteomes" id="UP000235861"/>
    </source>
</evidence>
<reference evidence="1 2" key="1">
    <citation type="submission" date="2017-11" db="EMBL/GenBank/DDBJ databases">
        <title>Draft genome sequence of environmental isolate Aeromonas cavernicola sp. nov. MDC 2508.</title>
        <authorList>
            <person name="Colston S.M."/>
            <person name="Navarro A."/>
            <person name="Martinez-Murcia A.J."/>
            <person name="Graf J."/>
        </authorList>
    </citation>
    <scope>NUCLEOTIDE SEQUENCE [LARGE SCALE GENOMIC DNA]</scope>
    <source>
        <strain evidence="1 2">MDC 2508</strain>
    </source>
</reference>